<dbReference type="AlphaFoldDB" id="A0A7S7NMJ3"/>
<name>A0A7S7NMJ3_PALFE</name>
<dbReference type="Gene3D" id="3.10.310.50">
    <property type="match status" value="1"/>
</dbReference>
<keyword evidence="5" id="KW-1185">Reference proteome</keyword>
<dbReference type="KEGG" id="pfer:IRI77_26580"/>
<reference evidence="4 5" key="1">
    <citation type="submission" date="2020-10" db="EMBL/GenBank/DDBJ databases">
        <title>Complete genome sequence of Paludibaculum fermentans P105T, a facultatively anaerobic acidobacterium capable of dissimilatory Fe(III) reduction.</title>
        <authorList>
            <person name="Dedysh S.N."/>
            <person name="Beletsky A.V."/>
            <person name="Kulichevskaya I.S."/>
            <person name="Mardanov A.V."/>
            <person name="Ravin N.V."/>
        </authorList>
    </citation>
    <scope>NUCLEOTIDE SEQUENCE [LARGE SCALE GENOMIC DNA]</scope>
    <source>
        <strain evidence="4 5">P105</strain>
    </source>
</reference>
<keyword evidence="1" id="KW-0812">Transmembrane</keyword>
<dbReference type="Proteomes" id="UP000593892">
    <property type="component" value="Chromosome"/>
</dbReference>
<sequence length="263" mass="26954">MRSWTKALILLLAASLGAAAADFGALRPTGYVNDFAKVLDPASIQQLEAYCAQVQNATGAQIALVTIPSLEGEPIEDVANVLYRKWGVGSKKNNEGVLLLLSINDRRTRLEVGYGLEPIIPDGNAGGILREMRPSLRAGNFAQALSDAARSIAEKIAQAKGVQIGMAPPMRHSRPGPESFPWEVILVVGGLMLLMLFFGGGRSGRGGGGGGGGFLVGMILGQLLGGGGSRTRSSGGFGGYDSGDSFGGFGGGDSGGGGASSDW</sequence>
<protein>
    <submittedName>
        <fullName evidence="4">TPM domain-containing protein</fullName>
    </submittedName>
</protein>
<feature type="domain" description="TPM" evidence="3">
    <location>
        <begin position="32"/>
        <end position="154"/>
    </location>
</feature>
<accession>A0A7S7NMJ3</accession>
<dbReference type="PANTHER" id="PTHR30373:SF2">
    <property type="entry name" value="UPF0603 PROTEIN YGCG"/>
    <property type="match status" value="1"/>
</dbReference>
<evidence type="ECO:0000256" key="2">
    <source>
        <dbReference type="SAM" id="SignalP"/>
    </source>
</evidence>
<evidence type="ECO:0000259" key="3">
    <source>
        <dbReference type="Pfam" id="PF04536"/>
    </source>
</evidence>
<dbReference type="RefSeq" id="WP_194448022.1">
    <property type="nucleotide sequence ID" value="NZ_CP063849.1"/>
</dbReference>
<gene>
    <name evidence="4" type="ORF">IRI77_26580</name>
</gene>
<feature type="transmembrane region" description="Helical" evidence="1">
    <location>
        <begin position="180"/>
        <end position="198"/>
    </location>
</feature>
<dbReference type="InterPro" id="IPR007621">
    <property type="entry name" value="TPM_dom"/>
</dbReference>
<keyword evidence="1" id="KW-0472">Membrane</keyword>
<dbReference type="PANTHER" id="PTHR30373">
    <property type="entry name" value="UPF0603 PROTEIN YGCG"/>
    <property type="match status" value="1"/>
</dbReference>
<dbReference type="Pfam" id="PF04536">
    <property type="entry name" value="TPM_phosphatase"/>
    <property type="match status" value="1"/>
</dbReference>
<evidence type="ECO:0000313" key="5">
    <source>
        <dbReference type="Proteomes" id="UP000593892"/>
    </source>
</evidence>
<dbReference type="EMBL" id="CP063849">
    <property type="protein sequence ID" value="QOY86353.1"/>
    <property type="molecule type" value="Genomic_DNA"/>
</dbReference>
<proteinExistence type="predicted"/>
<evidence type="ECO:0000256" key="1">
    <source>
        <dbReference type="SAM" id="Phobius"/>
    </source>
</evidence>
<evidence type="ECO:0000313" key="4">
    <source>
        <dbReference type="EMBL" id="QOY86353.1"/>
    </source>
</evidence>
<organism evidence="4 5">
    <name type="scientific">Paludibaculum fermentans</name>
    <dbReference type="NCBI Taxonomy" id="1473598"/>
    <lineage>
        <taxon>Bacteria</taxon>
        <taxon>Pseudomonadati</taxon>
        <taxon>Acidobacteriota</taxon>
        <taxon>Terriglobia</taxon>
        <taxon>Bryobacterales</taxon>
        <taxon>Bryobacteraceae</taxon>
        <taxon>Paludibaculum</taxon>
    </lineage>
</organism>
<feature type="chain" id="PRO_5032375386" evidence="2">
    <location>
        <begin position="21"/>
        <end position="263"/>
    </location>
</feature>
<feature type="signal peptide" evidence="2">
    <location>
        <begin position="1"/>
        <end position="20"/>
    </location>
</feature>
<keyword evidence="2" id="KW-0732">Signal</keyword>
<keyword evidence="1" id="KW-1133">Transmembrane helix</keyword>